<feature type="region of interest" description="Disordered" evidence="1">
    <location>
        <begin position="1"/>
        <end position="61"/>
    </location>
</feature>
<gene>
    <name evidence="2" type="ORF">NDU88_005894</name>
</gene>
<proteinExistence type="predicted"/>
<accession>A0AAV7WBZ7</accession>
<dbReference type="Proteomes" id="UP001066276">
    <property type="component" value="Chromosome 1_2"/>
</dbReference>
<feature type="compositionally biased region" description="Polar residues" evidence="1">
    <location>
        <begin position="46"/>
        <end position="55"/>
    </location>
</feature>
<evidence type="ECO:0000313" key="3">
    <source>
        <dbReference type="Proteomes" id="UP001066276"/>
    </source>
</evidence>
<evidence type="ECO:0000256" key="1">
    <source>
        <dbReference type="SAM" id="MobiDB-lite"/>
    </source>
</evidence>
<organism evidence="2 3">
    <name type="scientific">Pleurodeles waltl</name>
    <name type="common">Iberian ribbed newt</name>
    <dbReference type="NCBI Taxonomy" id="8319"/>
    <lineage>
        <taxon>Eukaryota</taxon>
        <taxon>Metazoa</taxon>
        <taxon>Chordata</taxon>
        <taxon>Craniata</taxon>
        <taxon>Vertebrata</taxon>
        <taxon>Euteleostomi</taxon>
        <taxon>Amphibia</taxon>
        <taxon>Batrachia</taxon>
        <taxon>Caudata</taxon>
        <taxon>Salamandroidea</taxon>
        <taxon>Salamandridae</taxon>
        <taxon>Pleurodelinae</taxon>
        <taxon>Pleurodeles</taxon>
    </lineage>
</organism>
<name>A0AAV7WBZ7_PLEWA</name>
<protein>
    <submittedName>
        <fullName evidence="2">Uncharacterized protein</fullName>
    </submittedName>
</protein>
<dbReference type="AlphaFoldDB" id="A0AAV7WBZ7"/>
<dbReference type="EMBL" id="JANPWB010000002">
    <property type="protein sequence ID" value="KAJ1210531.1"/>
    <property type="molecule type" value="Genomic_DNA"/>
</dbReference>
<reference evidence="2" key="1">
    <citation type="journal article" date="2022" name="bioRxiv">
        <title>Sequencing and chromosome-scale assembly of the giantPleurodeles waltlgenome.</title>
        <authorList>
            <person name="Brown T."/>
            <person name="Elewa A."/>
            <person name="Iarovenko S."/>
            <person name="Subramanian E."/>
            <person name="Araus A.J."/>
            <person name="Petzold A."/>
            <person name="Susuki M."/>
            <person name="Suzuki K.-i.T."/>
            <person name="Hayashi T."/>
            <person name="Toyoda A."/>
            <person name="Oliveira C."/>
            <person name="Osipova E."/>
            <person name="Leigh N.D."/>
            <person name="Simon A."/>
            <person name="Yun M.H."/>
        </authorList>
    </citation>
    <scope>NUCLEOTIDE SEQUENCE</scope>
    <source>
        <strain evidence="2">20211129_DDA</strain>
        <tissue evidence="2">Liver</tissue>
    </source>
</reference>
<keyword evidence="3" id="KW-1185">Reference proteome</keyword>
<sequence length="136" mass="14562">MAQRKKGPVMATGKSGDKSSGKPARQLLFSEALHHSRPLASHRESQSTNSLTTTDNPEHSTTMDRILQEITAVGSWLEGMDSTISTLAAETKSMCLDIAGFQSRVSDLEQRVVAVEDTSIPYQTGTGNFSSSTASS</sequence>
<comment type="caution">
    <text evidence="2">The sequence shown here is derived from an EMBL/GenBank/DDBJ whole genome shotgun (WGS) entry which is preliminary data.</text>
</comment>
<evidence type="ECO:0000313" key="2">
    <source>
        <dbReference type="EMBL" id="KAJ1210531.1"/>
    </source>
</evidence>